<dbReference type="InterPro" id="IPR028098">
    <property type="entry name" value="Glyco_trans_4-like_N"/>
</dbReference>
<evidence type="ECO:0000313" key="3">
    <source>
        <dbReference type="EMBL" id="MBC2601107.1"/>
    </source>
</evidence>
<dbReference type="SUPFAM" id="SSF53756">
    <property type="entry name" value="UDP-Glycosyltransferase/glycogen phosphorylase"/>
    <property type="match status" value="1"/>
</dbReference>
<dbReference type="Pfam" id="PF13477">
    <property type="entry name" value="Glyco_trans_4_2"/>
    <property type="match status" value="1"/>
</dbReference>
<feature type="domain" description="Glycosyl transferase family 1" evidence="1">
    <location>
        <begin position="198"/>
        <end position="353"/>
    </location>
</feature>
<dbReference type="AlphaFoldDB" id="A0A7X1AW92"/>
<evidence type="ECO:0000259" key="1">
    <source>
        <dbReference type="Pfam" id="PF00534"/>
    </source>
</evidence>
<dbReference type="CDD" id="cd03808">
    <property type="entry name" value="GT4_CapM-like"/>
    <property type="match status" value="1"/>
</dbReference>
<dbReference type="Proteomes" id="UP000525652">
    <property type="component" value="Unassembled WGS sequence"/>
</dbReference>
<comment type="caution">
    <text evidence="3">The sequence shown here is derived from an EMBL/GenBank/DDBJ whole genome shotgun (WGS) entry which is preliminary data.</text>
</comment>
<feature type="domain" description="Glycosyltransferase subfamily 4-like N-terminal" evidence="2">
    <location>
        <begin position="7"/>
        <end position="135"/>
    </location>
</feature>
<dbReference type="PANTHER" id="PTHR12526">
    <property type="entry name" value="GLYCOSYLTRANSFERASE"/>
    <property type="match status" value="1"/>
</dbReference>
<gene>
    <name evidence="3" type="ORF">H5P30_04855</name>
</gene>
<dbReference type="EMBL" id="JACHVA010000046">
    <property type="protein sequence ID" value="MBC2601107.1"/>
    <property type="molecule type" value="Genomic_DNA"/>
</dbReference>
<evidence type="ECO:0000313" key="4">
    <source>
        <dbReference type="Proteomes" id="UP000525652"/>
    </source>
</evidence>
<keyword evidence="3" id="KW-0808">Transferase</keyword>
<dbReference type="Gene3D" id="3.40.50.2000">
    <property type="entry name" value="Glycogen Phosphorylase B"/>
    <property type="match status" value="2"/>
</dbReference>
<organism evidence="3 4">
    <name type="scientific">Puniceicoccus vermicola</name>
    <dbReference type="NCBI Taxonomy" id="388746"/>
    <lineage>
        <taxon>Bacteria</taxon>
        <taxon>Pseudomonadati</taxon>
        <taxon>Verrucomicrobiota</taxon>
        <taxon>Opitutia</taxon>
        <taxon>Puniceicoccales</taxon>
        <taxon>Puniceicoccaceae</taxon>
        <taxon>Puniceicoccus</taxon>
    </lineage>
</organism>
<sequence length="385" mass="43199">MTKLKTIGYLANTSWFLYHFRLADMKAAQKCGLRVIAIAPEDEYSSRFQEEGVEFFPISMKRRDISPLRKWKTVRQIREIHRRESIDLMHHFTLEAILLGTLAAGASGPKVVHSVAGMGFAFSGNELSKRFLRAFLRPLLRWCLPRGPVIVENRGDRAKVMQIMGKKRRYPVEQLPGGGIDVDLYSSEGGLAIEKSPETVRFLSAGRLLRGKGAGLFAKAAKEYQGPSAEFFLAGMPDEGSPGSYTVKEIQEWTRIPGFKWLGNVEDVPSLLRSVDLLVHPTFYGEGLPRIIMEAQSCGLPIITTNIPACAEAVEDGTHGWVLDRKDPKLLAELMAQAASDAGKRAEMGERNRALAVEKFDEEKVIRRTLEVYRNHFPDWNPEIN</sequence>
<dbReference type="PANTHER" id="PTHR12526:SF638">
    <property type="entry name" value="SPORE COAT PROTEIN SA"/>
    <property type="match status" value="1"/>
</dbReference>
<proteinExistence type="predicted"/>
<reference evidence="3 4" key="1">
    <citation type="submission" date="2020-07" db="EMBL/GenBank/DDBJ databases">
        <authorList>
            <person name="Feng X."/>
        </authorList>
    </citation>
    <scope>NUCLEOTIDE SEQUENCE [LARGE SCALE GENOMIC DNA]</scope>
    <source>
        <strain evidence="3 4">JCM14086</strain>
    </source>
</reference>
<dbReference type="InterPro" id="IPR001296">
    <property type="entry name" value="Glyco_trans_1"/>
</dbReference>
<accession>A0A7X1AW92</accession>
<evidence type="ECO:0000259" key="2">
    <source>
        <dbReference type="Pfam" id="PF13477"/>
    </source>
</evidence>
<keyword evidence="4" id="KW-1185">Reference proteome</keyword>
<name>A0A7X1AW92_9BACT</name>
<dbReference type="Pfam" id="PF00534">
    <property type="entry name" value="Glycos_transf_1"/>
    <property type="match status" value="1"/>
</dbReference>
<dbReference type="GO" id="GO:0016757">
    <property type="term" value="F:glycosyltransferase activity"/>
    <property type="evidence" value="ECO:0007669"/>
    <property type="project" value="InterPro"/>
</dbReference>
<protein>
    <submittedName>
        <fullName evidence="3">Glycosyltransferase family 4 protein</fullName>
    </submittedName>
</protein>
<dbReference type="RefSeq" id="WP_185691832.1">
    <property type="nucleotide sequence ID" value="NZ_JACHVA010000046.1"/>
</dbReference>